<proteinExistence type="predicted"/>
<organism evidence="1 2">
    <name type="scientific">Steccherinum ochraceum</name>
    <dbReference type="NCBI Taxonomy" id="92696"/>
    <lineage>
        <taxon>Eukaryota</taxon>
        <taxon>Fungi</taxon>
        <taxon>Dikarya</taxon>
        <taxon>Basidiomycota</taxon>
        <taxon>Agaricomycotina</taxon>
        <taxon>Agaricomycetes</taxon>
        <taxon>Polyporales</taxon>
        <taxon>Steccherinaceae</taxon>
        <taxon>Steccherinum</taxon>
    </lineage>
</organism>
<dbReference type="AlphaFoldDB" id="A0A4R0R3Q4"/>
<feature type="non-terminal residue" evidence="1">
    <location>
        <position position="170"/>
    </location>
</feature>
<accession>A0A4R0R3Q4</accession>
<evidence type="ECO:0000313" key="2">
    <source>
        <dbReference type="Proteomes" id="UP000292702"/>
    </source>
</evidence>
<gene>
    <name evidence="1" type="ORF">EIP91_009940</name>
</gene>
<sequence length="170" mass="19124">MRTQEDQDRLQYILSSHNTVSIESDQIRSITTFNTHCGLWPIKVSTAQRDSVFRTMTVWVVGSHIFVSPNALEAPIGFNPISPNTGAALSLSDIHSANWAHLSYPQLGYCLSNPYWSGPLLDRLDVTALTVEVERKHGRWLMEVTLQQSWVSLELALVWMARTLLSEAKG</sequence>
<protein>
    <submittedName>
        <fullName evidence="1">Uncharacterized protein</fullName>
    </submittedName>
</protein>
<name>A0A4R0R3Q4_9APHY</name>
<comment type="caution">
    <text evidence="1">The sequence shown here is derived from an EMBL/GenBank/DDBJ whole genome shotgun (WGS) entry which is preliminary data.</text>
</comment>
<dbReference type="Proteomes" id="UP000292702">
    <property type="component" value="Unassembled WGS sequence"/>
</dbReference>
<dbReference type="EMBL" id="RWJN01000584">
    <property type="protein sequence ID" value="TCD60523.1"/>
    <property type="molecule type" value="Genomic_DNA"/>
</dbReference>
<evidence type="ECO:0000313" key="1">
    <source>
        <dbReference type="EMBL" id="TCD60523.1"/>
    </source>
</evidence>
<reference evidence="1 2" key="1">
    <citation type="submission" date="2018-11" db="EMBL/GenBank/DDBJ databases">
        <title>Genome assembly of Steccherinum ochraceum LE-BIN_3174, the white-rot fungus of the Steccherinaceae family (The Residual Polyporoid clade, Polyporales, Basidiomycota).</title>
        <authorList>
            <person name="Fedorova T.V."/>
            <person name="Glazunova O.A."/>
            <person name="Landesman E.O."/>
            <person name="Moiseenko K.V."/>
            <person name="Psurtseva N.V."/>
            <person name="Savinova O.S."/>
            <person name="Shakhova N.V."/>
            <person name="Tyazhelova T.V."/>
            <person name="Vasina D.V."/>
        </authorList>
    </citation>
    <scope>NUCLEOTIDE SEQUENCE [LARGE SCALE GENOMIC DNA]</scope>
    <source>
        <strain evidence="1 2">LE-BIN_3174</strain>
    </source>
</reference>
<keyword evidence="2" id="KW-1185">Reference proteome</keyword>